<keyword evidence="8" id="KW-0677">Repeat</keyword>
<dbReference type="GO" id="GO:0007268">
    <property type="term" value="P:chemical synaptic transmission"/>
    <property type="evidence" value="ECO:0007669"/>
    <property type="project" value="TreeGrafter"/>
</dbReference>
<dbReference type="Gene3D" id="1.20.120.350">
    <property type="entry name" value="Voltage-gated potassium channels. Chain C"/>
    <property type="match status" value="3"/>
</dbReference>
<evidence type="ECO:0000256" key="1">
    <source>
        <dbReference type="ARBA" id="ARBA00004141"/>
    </source>
</evidence>
<feature type="transmembrane region" description="Helical" evidence="20">
    <location>
        <begin position="6"/>
        <end position="26"/>
    </location>
</feature>
<evidence type="ECO:0000313" key="22">
    <source>
        <dbReference type="EMBL" id="ROL46746.1"/>
    </source>
</evidence>
<evidence type="ECO:0000256" key="19">
    <source>
        <dbReference type="SAM" id="MobiDB-lite"/>
    </source>
</evidence>
<comment type="subcellular location">
    <subcellularLocation>
        <location evidence="1 18">Membrane</location>
        <topology evidence="1 18">Multi-pass membrane protein</topology>
    </subcellularLocation>
</comment>
<feature type="region of interest" description="Disordered" evidence="19">
    <location>
        <begin position="521"/>
        <end position="548"/>
    </location>
</feature>
<evidence type="ECO:0000256" key="14">
    <source>
        <dbReference type="ARBA" id="ARBA00023180"/>
    </source>
</evidence>
<feature type="transmembrane region" description="Helical" evidence="20">
    <location>
        <begin position="860"/>
        <end position="878"/>
    </location>
</feature>
<dbReference type="Pfam" id="PF00520">
    <property type="entry name" value="Ion_trans"/>
    <property type="match status" value="4"/>
</dbReference>
<dbReference type="GO" id="GO:0005891">
    <property type="term" value="C:voltage-gated calcium channel complex"/>
    <property type="evidence" value="ECO:0007669"/>
    <property type="project" value="InterPro"/>
</dbReference>
<keyword evidence="6 20" id="KW-0812">Transmembrane</keyword>
<keyword evidence="14" id="KW-0325">Glycoprotein</keyword>
<dbReference type="GO" id="GO:0043025">
    <property type="term" value="C:neuronal cell body"/>
    <property type="evidence" value="ECO:0007669"/>
    <property type="project" value="TreeGrafter"/>
</dbReference>
<evidence type="ECO:0000256" key="16">
    <source>
        <dbReference type="ARBA" id="ARBA00036634"/>
    </source>
</evidence>
<feature type="compositionally biased region" description="Low complexity" evidence="19">
    <location>
        <begin position="1661"/>
        <end position="1676"/>
    </location>
</feature>
<evidence type="ECO:0000259" key="21">
    <source>
        <dbReference type="SMART" id="SM01062"/>
    </source>
</evidence>
<evidence type="ECO:0000256" key="15">
    <source>
        <dbReference type="ARBA" id="ARBA00023303"/>
    </source>
</evidence>
<organism evidence="22 23">
    <name type="scientific">Anabarilius grahami</name>
    <name type="common">Kanglang fish</name>
    <name type="synonym">Barilius grahami</name>
    <dbReference type="NCBI Taxonomy" id="495550"/>
    <lineage>
        <taxon>Eukaryota</taxon>
        <taxon>Metazoa</taxon>
        <taxon>Chordata</taxon>
        <taxon>Craniata</taxon>
        <taxon>Vertebrata</taxon>
        <taxon>Euteleostomi</taxon>
        <taxon>Actinopterygii</taxon>
        <taxon>Neopterygii</taxon>
        <taxon>Teleostei</taxon>
        <taxon>Ostariophysi</taxon>
        <taxon>Cypriniformes</taxon>
        <taxon>Xenocyprididae</taxon>
        <taxon>Xenocypridinae</taxon>
        <taxon>Xenocypridinae incertae sedis</taxon>
        <taxon>Anabarilius</taxon>
    </lineage>
</organism>
<dbReference type="GO" id="GO:0045202">
    <property type="term" value="C:synapse"/>
    <property type="evidence" value="ECO:0007669"/>
    <property type="project" value="GOC"/>
</dbReference>
<dbReference type="OrthoDB" id="431720at2759"/>
<protein>
    <submittedName>
        <fullName evidence="22">Putative voltage-dependent R-type calcium channel subunit alpha-1E</fullName>
    </submittedName>
</protein>
<feature type="transmembrane region" description="Helical" evidence="20">
    <location>
        <begin position="373"/>
        <end position="395"/>
    </location>
</feature>
<evidence type="ECO:0000256" key="13">
    <source>
        <dbReference type="ARBA" id="ARBA00023136"/>
    </source>
</evidence>
<keyword evidence="7 17" id="KW-0479">Metal-binding</keyword>
<evidence type="ECO:0000256" key="8">
    <source>
        <dbReference type="ARBA" id="ARBA00022737"/>
    </source>
</evidence>
<dbReference type="Pfam" id="PF08763">
    <property type="entry name" value="Ca_chan_IQ"/>
    <property type="match status" value="1"/>
</dbReference>
<evidence type="ECO:0000256" key="5">
    <source>
        <dbReference type="ARBA" id="ARBA00022673"/>
    </source>
</evidence>
<feature type="binding site" evidence="17">
    <location>
        <position position="100"/>
    </location>
    <ligand>
        <name>Ca(2+)</name>
        <dbReference type="ChEBI" id="CHEBI:29108"/>
    </ligand>
</feature>
<evidence type="ECO:0000256" key="7">
    <source>
        <dbReference type="ARBA" id="ARBA00022723"/>
    </source>
</evidence>
<dbReference type="Pfam" id="PF16905">
    <property type="entry name" value="GPHH"/>
    <property type="match status" value="1"/>
</dbReference>
<sequence length="1844" mass="211238">MKAMVPLLQIGLLLFFAILMFAIIGLEFYSGKLHHTCLPSPDILDNETVDSSEVEFACGVRKCPDKYTCIGSWIGPNDGITQFDNILFAVLTVFQCITMEGWTAVLYNTNDALGPTWNWIYFIPLIIIGSFFVLNLVLGVLSGEFAKERERVENRRAFMKLRRQQQVERELNGYRAWIDRAVLKRATSKKNARRRGPGEEKYSEISTVGGPRPRVGIRTARRGPAAYMRRKERMLRISIRRMVKTDSFYWIVLSLVGLNTICVSIVHHNQPEWLTVIQYYAEFVFLGLFLAEMFLKMYGLGFRLYFHSSFNCFDCGVIVGSIFEVVWGFFRPGVSFGISVLRALRLLRIFKITKYWSSLRNLVVSLMSSMKSIISLLFLLFLFIVVFALLGMQLFGGRFIFEDYTPTNFDTFPAAIMTVFQEEEEEEEEFFNQRYKSREFGLSERRRRPYLYRKRAIHRGRPSPAEAEEEPAVKQGEEQPVNAFVGRRERRKKINMSVWEQRTNQLRKRRQMASREVLFGSPTEDQMDTPVSDHHQQSCMSPETSPLHLPESPMSVGIPLPEPPMSITIPLPEPPESEPLPLMGSGLEERPSVNNHHSNTERRHRVARKFRAAAAAGVAEGGRHKRHRHRESRTESRNVENHQQFGCSEKQAEEGEDKMEETQSKNMMHMYETEIMSGKQIDKQEECQREFVGDVTGQAAGLEELQSVCTGMEDQAESQETPFLRHKEDFTSDSKYITGEVSDIENNGSYLNQDECITETSIKRETSAQPLLEMAPMTGLLRVHPHVRERIQEIDLLTLPSTVLQGMTVSNENAVVRFILPKEVLRYFDYVFTGVFTFEMIIKMIDQGLILHDGSYFRDLWNILDFIVVVGALIAFALTNNKGRDIKTIKSLRVLRVLRPLKTIKRLPKLKAVFDCVVTSLKNVFNILIVYKLFMFIFAVIAVQLFKGKFFYCTDGSMGTQKECQGYYIDYGRDRKEVKKREWRRHEFHYDNVLWALLTLFTVSTGEGWPQVLQHSVDVTEEDHGPSRGNRMEMSIFYVVYFVVFPFFFVNIFVALIIITFQEQGDKMMEECNLEKNERACIDFAISAKPLTRYMPQNRQTLQYRLWHFVVSPSFEYTVLVMIALNTVVLMMKYHSAPAAYDLVLKHLNTAFTVLFSLECILKIMAFGFMNYFRDTWNIFDFITVLGSISEIVVDLQSVNTINMSFLKLFRAARLIKLLRQGYTIRILLWTFVQSFKALPYVCLLIAMLFFIYAIIGMQVFGNIKLNDETHINQHNNFKTFFGALMLLFRSATGESWQEIMLSCLGGKECELDPSIVPPFISPDHEGGCGTDFAYFYFVSFIFFSSFLMLNLFVAVIMDNFEYLTRDSSILGPHHLDEFVRIWGEYDRAACGRIHYNAMYEMLTHMSPPLGLGKKCPAKVAYRRLVLMNMPVDEDMTVHFTSTLMSLIRTALEIKIARGGEDRLQLDMELQKEISVIWPHLSQKTLDLLVPINKDTDMTVGKIYASMMIMDYFKQSKAKKLRQQVEAQRIAALPLISHSAGSALTSGGFVALSPISPQELLLKPMTHRTDSSEDYDASQVDESGLNGMWGEDRPPEHAFRTRHKSYKAAVSHSDQTQYMEKVRGRPKEQRFLLSPDNSNSKSRSRSPSEERIHGVTRQGNSSESPVPSTSESSTPSGKRRLSQTSTCSRPHISYSPLVCHTQPSSQADDDDDDDPNVQQMLGCCSTALWDDGAEDQEARVRQQESTHFEVGEYLSSSVRRYPSESFLALQEEEHSPDSSTTMETLTFEAAVATSLGRANTVSASMRTRSRIGWQVPNGHFRKRLAQSVSLAGGETLSDADDDKY</sequence>
<feature type="transmembrane region" description="Helical" evidence="20">
    <location>
        <begin position="1334"/>
        <end position="1358"/>
    </location>
</feature>
<keyword evidence="9 17" id="KW-0106">Calcium</keyword>
<keyword evidence="2" id="KW-0813">Transport</keyword>
<feature type="binding site" evidence="17">
    <location>
        <position position="1007"/>
    </location>
    <ligand>
        <name>Ca(2+)</name>
        <dbReference type="ChEBI" id="CHEBI:29108"/>
    </ligand>
</feature>
<dbReference type="Gene3D" id="1.10.287.70">
    <property type="match status" value="4"/>
</dbReference>
<evidence type="ECO:0000256" key="6">
    <source>
        <dbReference type="ARBA" id="ARBA00022692"/>
    </source>
</evidence>
<feature type="transmembrane region" description="Helical" evidence="20">
    <location>
        <begin position="119"/>
        <end position="141"/>
    </location>
</feature>
<evidence type="ECO:0000256" key="4">
    <source>
        <dbReference type="ARBA" id="ARBA00022568"/>
    </source>
</evidence>
<keyword evidence="5 18" id="KW-0107">Calcium channel</keyword>
<keyword evidence="15" id="KW-0407">Ion channel</keyword>
<feature type="compositionally biased region" description="Basic and acidic residues" evidence="19">
    <location>
        <begin position="1620"/>
        <end position="1630"/>
    </location>
</feature>
<evidence type="ECO:0000313" key="23">
    <source>
        <dbReference type="Proteomes" id="UP000281406"/>
    </source>
</evidence>
<feature type="transmembrane region" description="Helical" evidence="20">
    <location>
        <begin position="279"/>
        <end position="298"/>
    </location>
</feature>
<dbReference type="GO" id="GO:0046872">
    <property type="term" value="F:metal ion binding"/>
    <property type="evidence" value="ECO:0007669"/>
    <property type="project" value="UniProtKB-KW"/>
</dbReference>
<feature type="compositionally biased region" description="Basic and acidic residues" evidence="19">
    <location>
        <begin position="1590"/>
        <end position="1599"/>
    </location>
</feature>
<dbReference type="PANTHER" id="PTHR45628:SF5">
    <property type="entry name" value="VOLTAGE-DEPENDENT R-TYPE CALCIUM CHANNEL SUBUNIT ALPHA-1E"/>
    <property type="match status" value="1"/>
</dbReference>
<dbReference type="Proteomes" id="UP000281406">
    <property type="component" value="Unassembled WGS sequence"/>
</dbReference>
<keyword evidence="10 18" id="KW-0851">Voltage-gated channel</keyword>
<keyword evidence="13 20" id="KW-0472">Membrane</keyword>
<feature type="binding site" evidence="17">
    <location>
        <position position="426"/>
    </location>
    <ligand>
        <name>Ca(2+)</name>
        <dbReference type="ChEBI" id="CHEBI:29108"/>
    </ligand>
</feature>
<dbReference type="FunFam" id="1.20.120.350:FF:000011">
    <property type="entry name" value="Voltage-dependent N-type calcium channel subunit alpha"/>
    <property type="match status" value="1"/>
</dbReference>
<keyword evidence="11 20" id="KW-1133">Transmembrane helix</keyword>
<evidence type="ECO:0000256" key="18">
    <source>
        <dbReference type="RuleBase" id="RU003808"/>
    </source>
</evidence>
<evidence type="ECO:0000256" key="10">
    <source>
        <dbReference type="ARBA" id="ARBA00022882"/>
    </source>
</evidence>
<dbReference type="SUPFAM" id="SSF81324">
    <property type="entry name" value="Voltage-gated potassium channels"/>
    <property type="match status" value="4"/>
</dbReference>
<evidence type="ECO:0000256" key="2">
    <source>
        <dbReference type="ARBA" id="ARBA00022448"/>
    </source>
</evidence>
<proteinExistence type="inferred from homology"/>
<dbReference type="InterPro" id="IPR014873">
    <property type="entry name" value="VDCC_a1su_IQ"/>
</dbReference>
<reference evidence="22 23" key="1">
    <citation type="submission" date="2018-10" db="EMBL/GenBank/DDBJ databases">
        <title>Genome assembly for a Yunnan-Guizhou Plateau 3E fish, Anabarilius grahami (Regan), and its evolutionary and genetic applications.</title>
        <authorList>
            <person name="Jiang W."/>
        </authorList>
    </citation>
    <scope>NUCLEOTIDE SEQUENCE [LARGE SCALE GENOMIC DNA]</scope>
    <source>
        <strain evidence="22">AG-KIZ</strain>
        <tissue evidence="22">Muscle</tissue>
    </source>
</reference>
<feature type="transmembrane region" description="Helical" evidence="20">
    <location>
        <begin position="924"/>
        <end position="946"/>
    </location>
</feature>
<evidence type="ECO:0000256" key="9">
    <source>
        <dbReference type="ARBA" id="ARBA00022837"/>
    </source>
</evidence>
<feature type="transmembrane region" description="Helical" evidence="20">
    <location>
        <begin position="1151"/>
        <end position="1173"/>
    </location>
</feature>
<feature type="transmembrane region" description="Helical" evidence="20">
    <location>
        <begin position="1238"/>
        <end position="1261"/>
    </location>
</feature>
<keyword evidence="4 18" id="KW-0109">Calcium transport</keyword>
<feature type="transmembrane region" description="Helical" evidence="20">
    <location>
        <begin position="248"/>
        <end position="267"/>
    </location>
</feature>
<keyword evidence="12" id="KW-0406">Ion transport</keyword>
<dbReference type="EMBL" id="RJVU01037189">
    <property type="protein sequence ID" value="ROL46746.1"/>
    <property type="molecule type" value="Genomic_DNA"/>
</dbReference>
<feature type="region of interest" description="Disordered" evidence="19">
    <location>
        <begin position="1566"/>
        <end position="1719"/>
    </location>
</feature>
<dbReference type="FunFam" id="1.20.120.350:FF:000013">
    <property type="entry name" value="Voltage-dependent N-type calcium channel subunit alpha"/>
    <property type="match status" value="1"/>
</dbReference>
<keyword evidence="3" id="KW-0597">Phosphoprotein</keyword>
<dbReference type="Gene3D" id="6.10.250.2500">
    <property type="match status" value="1"/>
</dbReference>
<dbReference type="FunFam" id="1.10.287.70:FF:000023">
    <property type="entry name" value="Voltage-dependent R-type calcium channel subunit alpha"/>
    <property type="match status" value="1"/>
</dbReference>
<gene>
    <name evidence="22" type="ORF">DPX16_12639</name>
</gene>
<name>A0A3N0YKH9_ANAGA</name>
<feature type="domain" description="Voltage-dependent calcium channel alpha-1 subunit IQ" evidence="21">
    <location>
        <begin position="1495"/>
        <end position="1529"/>
    </location>
</feature>
<evidence type="ECO:0000256" key="20">
    <source>
        <dbReference type="SAM" id="Phobius"/>
    </source>
</evidence>
<evidence type="ECO:0000256" key="17">
    <source>
        <dbReference type="PIRSR" id="PIRSR602077-1"/>
    </source>
</evidence>
<dbReference type="PRINTS" id="PR00167">
    <property type="entry name" value="CACHANNEL"/>
</dbReference>
<dbReference type="PANTHER" id="PTHR45628">
    <property type="entry name" value="VOLTAGE-DEPENDENT CALCIUM CHANNEL TYPE A SUBUNIT ALPHA-1"/>
    <property type="match status" value="1"/>
</dbReference>
<dbReference type="InterPro" id="IPR005821">
    <property type="entry name" value="Ion_trans_dom"/>
</dbReference>
<feature type="region of interest" description="Disordered" evidence="19">
    <location>
        <begin position="615"/>
        <end position="661"/>
    </location>
</feature>
<dbReference type="SMART" id="SM01062">
    <property type="entry name" value="Ca_chan_IQ"/>
    <property type="match status" value="1"/>
</dbReference>
<evidence type="ECO:0000256" key="11">
    <source>
        <dbReference type="ARBA" id="ARBA00022989"/>
    </source>
</evidence>
<keyword evidence="23" id="KW-1185">Reference proteome</keyword>
<feature type="transmembrane region" description="Helical" evidence="20">
    <location>
        <begin position="1036"/>
        <end position="1059"/>
    </location>
</feature>
<comment type="caution">
    <text evidence="22">The sequence shown here is derived from an EMBL/GenBank/DDBJ whole genome shotgun (WGS) entry which is preliminary data.</text>
</comment>
<dbReference type="FunFam" id="1.20.120.350:FF:000001">
    <property type="entry name" value="Voltage-dependent L-type calcium channel subunit alpha"/>
    <property type="match status" value="1"/>
</dbReference>
<evidence type="ECO:0000256" key="12">
    <source>
        <dbReference type="ARBA" id="ARBA00023065"/>
    </source>
</evidence>
<dbReference type="FunFam" id="1.10.238.10:FF:000063">
    <property type="entry name" value="Voltage-dependent N-type calcium channel subunit alpha"/>
    <property type="match status" value="1"/>
</dbReference>
<comment type="similarity">
    <text evidence="18">Belongs to the calcium channel alpha-1 subunit (TC 1.A.1.11) family.</text>
</comment>
<comment type="catalytic activity">
    <reaction evidence="16">
        <text>Ca(2+)(in) = Ca(2+)(out)</text>
        <dbReference type="Rhea" id="RHEA:29671"/>
        <dbReference type="ChEBI" id="CHEBI:29108"/>
    </reaction>
</comment>
<accession>A0A3N0YKH9</accession>
<dbReference type="InterPro" id="IPR002077">
    <property type="entry name" value="VDCCAlpha1"/>
</dbReference>
<dbReference type="InterPro" id="IPR031649">
    <property type="entry name" value="GPHH_dom"/>
</dbReference>
<feature type="region of interest" description="Disordered" evidence="19">
    <location>
        <begin position="188"/>
        <end position="209"/>
    </location>
</feature>
<dbReference type="GO" id="GO:0008331">
    <property type="term" value="F:high voltage-gated calcium channel activity"/>
    <property type="evidence" value="ECO:0007669"/>
    <property type="project" value="TreeGrafter"/>
</dbReference>
<feature type="transmembrane region" description="Helical" evidence="20">
    <location>
        <begin position="1106"/>
        <end position="1131"/>
    </location>
</feature>
<evidence type="ECO:0000256" key="3">
    <source>
        <dbReference type="ARBA" id="ARBA00022553"/>
    </source>
</evidence>
<dbReference type="Gene3D" id="6.10.250.2180">
    <property type="match status" value="1"/>
</dbReference>
<dbReference type="InterPro" id="IPR027359">
    <property type="entry name" value="Volt_channel_dom_sf"/>
</dbReference>
<dbReference type="InterPro" id="IPR050599">
    <property type="entry name" value="VDCC_alpha-1_subunit"/>
</dbReference>
<dbReference type="GO" id="GO:0098703">
    <property type="term" value="P:calcium ion import across plasma membrane"/>
    <property type="evidence" value="ECO:0007669"/>
    <property type="project" value="TreeGrafter"/>
</dbReference>